<comment type="cofactor">
    <cofactor evidence="13">
        <name>Mg(2+)</name>
        <dbReference type="ChEBI" id="CHEBI:18420"/>
    </cofactor>
</comment>
<feature type="binding site" evidence="13">
    <location>
        <begin position="102"/>
        <end position="105"/>
    </location>
    <ligand>
        <name>substrate</name>
    </ligand>
</feature>
<dbReference type="EMBL" id="ACLJ02000001">
    <property type="protein sequence ID" value="EFK55202.1"/>
    <property type="molecule type" value="Genomic_DNA"/>
</dbReference>
<comment type="catalytic activity">
    <reaction evidence="1">
        <text>4-hydroxy-4-methyl-2-oxoglutarate = 2 pyruvate</text>
        <dbReference type="Rhea" id="RHEA:22748"/>
        <dbReference type="ChEBI" id="CHEBI:15361"/>
        <dbReference type="ChEBI" id="CHEBI:58276"/>
        <dbReference type="EC" id="4.1.3.17"/>
    </reaction>
</comment>
<dbReference type="EC" id="4.1.1.112" evidence="6"/>
<dbReference type="GO" id="GO:0008168">
    <property type="term" value="F:methyltransferase activity"/>
    <property type="evidence" value="ECO:0007669"/>
    <property type="project" value="UniProtKB-KW"/>
</dbReference>
<evidence type="ECO:0000256" key="7">
    <source>
        <dbReference type="ARBA" id="ARBA00016549"/>
    </source>
</evidence>
<keyword evidence="13" id="KW-0460">Magnesium</keyword>
<dbReference type="InterPro" id="IPR036704">
    <property type="entry name" value="RraA/RraA-like_sf"/>
</dbReference>
<comment type="cofactor">
    <cofactor evidence="2">
        <name>a divalent metal cation</name>
        <dbReference type="ChEBI" id="CHEBI:60240"/>
    </cofactor>
</comment>
<dbReference type="OrthoDB" id="943692at2"/>
<accession>D7WBH1</accession>
<evidence type="ECO:0000256" key="14">
    <source>
        <dbReference type="SAM" id="MobiDB-lite"/>
    </source>
</evidence>
<dbReference type="GO" id="GO:0032259">
    <property type="term" value="P:methylation"/>
    <property type="evidence" value="ECO:0007669"/>
    <property type="project" value="UniProtKB-KW"/>
</dbReference>
<comment type="subunit">
    <text evidence="4">Homotrimer.</text>
</comment>
<reference evidence="15" key="1">
    <citation type="submission" date="2010-06" db="EMBL/GenBank/DDBJ databases">
        <authorList>
            <person name="Muzny D."/>
            <person name="Qin X."/>
            <person name="Buhay C."/>
            <person name="Dugan-Rocha S."/>
            <person name="Ding Y."/>
            <person name="Chen G."/>
            <person name="Hawes A."/>
            <person name="Holder M."/>
            <person name="Jhangiani S."/>
            <person name="Johnson A."/>
            <person name="Khan Z."/>
            <person name="Li Z."/>
            <person name="Liu W."/>
            <person name="Liu X."/>
            <person name="Perez L."/>
            <person name="Shen H."/>
            <person name="Wang Q."/>
            <person name="Watt J."/>
            <person name="Xi L."/>
            <person name="Xin Y."/>
            <person name="Zhou J."/>
            <person name="Deng J."/>
            <person name="Jiang H."/>
            <person name="Liu Y."/>
            <person name="Qu J."/>
            <person name="Song X.-Z."/>
            <person name="Zhang L."/>
            <person name="Villasana D."/>
            <person name="Johnson A."/>
            <person name="Liu J."/>
            <person name="Liyanage D."/>
            <person name="Lorensuhewa L."/>
            <person name="Robinson T."/>
            <person name="Song A."/>
            <person name="Song B.-B."/>
            <person name="Dinh H."/>
            <person name="Thornton R."/>
            <person name="Coyle M."/>
            <person name="Francisco L."/>
            <person name="Jackson L."/>
            <person name="Javaid M."/>
            <person name="Korchina V."/>
            <person name="Kovar C."/>
            <person name="Mata R."/>
            <person name="Mathew T."/>
            <person name="Ngo R."/>
            <person name="Nguyen L."/>
            <person name="Nguyen N."/>
            <person name="Okwuonu G."/>
            <person name="Ongeri F."/>
            <person name="Pham C."/>
            <person name="Simmons D."/>
            <person name="Wilczek-Boney K."/>
            <person name="Hale W."/>
            <person name="Jakkamsetti A."/>
            <person name="Pham P."/>
            <person name="Ruth R."/>
            <person name="San Lucas F."/>
            <person name="Warren J."/>
            <person name="Zhang J."/>
            <person name="Zhao Z."/>
            <person name="Zhou C."/>
            <person name="Zhu D."/>
            <person name="Lee S."/>
            <person name="Bess C."/>
            <person name="Blankenburg K."/>
            <person name="Forbes L."/>
            <person name="Fu Q."/>
            <person name="Gubbala S."/>
            <person name="Hirani K."/>
            <person name="Jayaseelan J.C."/>
            <person name="Lara F."/>
            <person name="Munidasa M."/>
            <person name="Palculict T."/>
            <person name="Patil S."/>
            <person name="Pu L.-L."/>
            <person name="Saada N."/>
            <person name="Tang L."/>
            <person name="Weissenberger G."/>
            <person name="Zhu Y."/>
            <person name="Hemphill L."/>
            <person name="Shang Y."/>
            <person name="Youmans B."/>
            <person name="Ayvaz T."/>
            <person name="Ross M."/>
            <person name="Santibanez J."/>
            <person name="Aqrawi P."/>
            <person name="Gross S."/>
            <person name="Joshi V."/>
            <person name="Fowler G."/>
            <person name="Nazareth L."/>
            <person name="Reid J."/>
            <person name="Worley K."/>
            <person name="Petrosino J."/>
            <person name="Highlander S."/>
            <person name="Gibbs R."/>
        </authorList>
    </citation>
    <scope>NUCLEOTIDE SEQUENCE [LARGE SCALE GENOMIC DNA]</scope>
    <source>
        <strain evidence="15">ATCC 33030</strain>
    </source>
</reference>
<dbReference type="HOGENOM" id="CLU_072626_3_2_11"/>
<evidence type="ECO:0000256" key="9">
    <source>
        <dbReference type="ARBA" id="ARBA00029596"/>
    </source>
</evidence>
<evidence type="ECO:0000256" key="8">
    <source>
        <dbReference type="ARBA" id="ARBA00025046"/>
    </source>
</evidence>
<dbReference type="RefSeq" id="WP_005287318.1">
    <property type="nucleotide sequence ID" value="NZ_CM000961.1"/>
</dbReference>
<evidence type="ECO:0000256" key="10">
    <source>
        <dbReference type="ARBA" id="ARBA00030169"/>
    </source>
</evidence>
<comment type="caution">
    <text evidence="15">The sequence shown here is derived from an EMBL/GenBank/DDBJ whole genome shotgun (WGS) entry which is preliminary data.</text>
</comment>
<dbReference type="PANTHER" id="PTHR33254">
    <property type="entry name" value="4-HYDROXY-4-METHYL-2-OXOGLUTARATE ALDOLASE 3-RELATED"/>
    <property type="match status" value="1"/>
</dbReference>
<sequence length="240" mass="25683">MLFDADLSNVRVNDPWKRYDLSTLNRLHDAEAAVVGDTLGHLTTMAGRIRRITGEGSAIGNAFPINCTPGDNLGVWRALDDAQEGDIFVINARGADGSAIIGGQIARMMVEAGVLGCVVDGPVRDVNDLEEYGLQVFATGTTPMGPTRFGPAEVGYPVACAGTVVKGGDLIIADNDGVTVVPAGRIQEVLDNIADSEKKEKDFFRKISEEWVPAKRRGDIGQDNPGTVTPETEEEVDEER</sequence>
<feature type="compositionally biased region" description="Acidic residues" evidence="14">
    <location>
        <begin position="231"/>
        <end position="240"/>
    </location>
</feature>
<dbReference type="GO" id="GO:0008948">
    <property type="term" value="F:oxaloacetate decarboxylase activity"/>
    <property type="evidence" value="ECO:0007669"/>
    <property type="project" value="UniProtKB-EC"/>
</dbReference>
<feature type="region of interest" description="Disordered" evidence="14">
    <location>
        <begin position="214"/>
        <end position="240"/>
    </location>
</feature>
<protein>
    <recommendedName>
        <fullName evidence="7">Putative 4-hydroxy-4-methyl-2-oxoglutarate aldolase</fullName>
        <ecNumber evidence="6">4.1.1.112</ecNumber>
        <ecNumber evidence="5">4.1.3.17</ecNumber>
    </recommendedName>
    <alternativeName>
        <fullName evidence="11">Oxaloacetate decarboxylase</fullName>
    </alternativeName>
    <alternativeName>
        <fullName evidence="9">Regulator of ribonuclease activity homolog</fullName>
    </alternativeName>
    <alternativeName>
        <fullName evidence="10">RraA-like protein</fullName>
    </alternativeName>
</protein>
<evidence type="ECO:0000256" key="3">
    <source>
        <dbReference type="ARBA" id="ARBA00008621"/>
    </source>
</evidence>
<evidence type="ECO:0000256" key="1">
    <source>
        <dbReference type="ARBA" id="ARBA00001342"/>
    </source>
</evidence>
<evidence type="ECO:0000313" key="16">
    <source>
        <dbReference type="Proteomes" id="UP000004208"/>
    </source>
</evidence>
<evidence type="ECO:0000256" key="12">
    <source>
        <dbReference type="ARBA" id="ARBA00047973"/>
    </source>
</evidence>
<keyword evidence="16" id="KW-1185">Reference proteome</keyword>
<keyword evidence="15" id="KW-0808">Transferase</keyword>
<evidence type="ECO:0000256" key="5">
    <source>
        <dbReference type="ARBA" id="ARBA00012213"/>
    </source>
</evidence>
<evidence type="ECO:0000313" key="15">
    <source>
        <dbReference type="EMBL" id="EFK55202.1"/>
    </source>
</evidence>
<dbReference type="Gene3D" id="3.50.30.40">
    <property type="entry name" value="Ribonuclease E inhibitor RraA/RraA-like"/>
    <property type="match status" value="1"/>
</dbReference>
<evidence type="ECO:0000256" key="2">
    <source>
        <dbReference type="ARBA" id="ARBA00001968"/>
    </source>
</evidence>
<dbReference type="STRING" id="585529.HMPREF0291_10460"/>
<feature type="binding site" evidence="13">
    <location>
        <position position="125"/>
    </location>
    <ligand>
        <name>Mg(2+)</name>
        <dbReference type="ChEBI" id="CHEBI:18420"/>
    </ligand>
</feature>
<feature type="binding site" evidence="13">
    <location>
        <position position="124"/>
    </location>
    <ligand>
        <name>Mg(2+)</name>
        <dbReference type="ChEBI" id="CHEBI:18420"/>
    </ligand>
</feature>
<evidence type="ECO:0000256" key="6">
    <source>
        <dbReference type="ARBA" id="ARBA00012947"/>
    </source>
</evidence>
<name>D7WBH1_9CORY</name>
<keyword evidence="15" id="KW-0489">Methyltransferase</keyword>
<dbReference type="GO" id="GO:0046872">
    <property type="term" value="F:metal ion binding"/>
    <property type="evidence" value="ECO:0007669"/>
    <property type="project" value="UniProtKB-KW"/>
</dbReference>
<dbReference type="AlphaFoldDB" id="D7WBH1"/>
<evidence type="ECO:0000256" key="11">
    <source>
        <dbReference type="ARBA" id="ARBA00032305"/>
    </source>
</evidence>
<dbReference type="CDD" id="cd16841">
    <property type="entry name" value="RraA_family"/>
    <property type="match status" value="1"/>
</dbReference>
<comment type="catalytic activity">
    <reaction evidence="12">
        <text>oxaloacetate + H(+) = pyruvate + CO2</text>
        <dbReference type="Rhea" id="RHEA:15641"/>
        <dbReference type="ChEBI" id="CHEBI:15361"/>
        <dbReference type="ChEBI" id="CHEBI:15378"/>
        <dbReference type="ChEBI" id="CHEBI:16452"/>
        <dbReference type="ChEBI" id="CHEBI:16526"/>
        <dbReference type="EC" id="4.1.1.112"/>
    </reaction>
</comment>
<dbReference type="eggNOG" id="COG0684">
    <property type="taxonomic scope" value="Bacteria"/>
</dbReference>
<comment type="similarity">
    <text evidence="3">Belongs to the class II aldolase/RraA-like family.</text>
</comment>
<dbReference type="PANTHER" id="PTHR33254:SF4">
    <property type="entry name" value="4-HYDROXY-4-METHYL-2-OXOGLUTARATE ALDOLASE 3-RELATED"/>
    <property type="match status" value="1"/>
</dbReference>
<dbReference type="EC" id="4.1.3.17" evidence="5"/>
<proteinExistence type="inferred from homology"/>
<dbReference type="SUPFAM" id="SSF89562">
    <property type="entry name" value="RraA-like"/>
    <property type="match status" value="1"/>
</dbReference>
<organism evidence="15 16">
    <name type="scientific">Corynebacterium genitalium ATCC 33030</name>
    <dbReference type="NCBI Taxonomy" id="585529"/>
    <lineage>
        <taxon>Bacteria</taxon>
        <taxon>Bacillati</taxon>
        <taxon>Actinomycetota</taxon>
        <taxon>Actinomycetes</taxon>
        <taxon>Mycobacteriales</taxon>
        <taxon>Corynebacteriaceae</taxon>
        <taxon>Corynebacterium</taxon>
    </lineage>
</organism>
<comment type="function">
    <text evidence="8">Catalyzes the aldol cleavage of 4-hydroxy-4-methyl-2-oxoglutarate (HMG) into 2 molecules of pyruvate. Also contains a secondary oxaloacetate (OAA) decarboxylase activity due to the common pyruvate enolate transition state formed following C-C bond cleavage in the retro-aldol and decarboxylation reactions.</text>
</comment>
<keyword evidence="13" id="KW-0479">Metal-binding</keyword>
<evidence type="ECO:0000256" key="13">
    <source>
        <dbReference type="PIRSR" id="PIRSR605493-1"/>
    </source>
</evidence>
<dbReference type="Proteomes" id="UP000004208">
    <property type="component" value="Unassembled WGS sequence"/>
</dbReference>
<evidence type="ECO:0000256" key="4">
    <source>
        <dbReference type="ARBA" id="ARBA00011233"/>
    </source>
</evidence>
<gene>
    <name evidence="15" type="ORF">HMPREF0291_10460</name>
</gene>
<dbReference type="InterPro" id="IPR005493">
    <property type="entry name" value="RraA/RraA-like"/>
</dbReference>
<dbReference type="Pfam" id="PF03737">
    <property type="entry name" value="RraA-like"/>
    <property type="match status" value="1"/>
</dbReference>
<dbReference type="GO" id="GO:0047443">
    <property type="term" value="F:4-hydroxy-4-methyl-2-oxoglutarate aldolase activity"/>
    <property type="evidence" value="ECO:0007669"/>
    <property type="project" value="UniProtKB-EC"/>
</dbReference>